<keyword evidence="5" id="KW-0646">Protease inhibitor</keyword>
<evidence type="ECO:0000256" key="5">
    <source>
        <dbReference type="ARBA" id="ARBA00022690"/>
    </source>
</evidence>
<feature type="signal peptide" evidence="12">
    <location>
        <begin position="1"/>
        <end position="16"/>
    </location>
</feature>
<dbReference type="PROSITE" id="PS01186">
    <property type="entry name" value="EGF_2"/>
    <property type="match status" value="1"/>
</dbReference>
<evidence type="ECO:0000259" key="13">
    <source>
        <dbReference type="PROSITE" id="PS50026"/>
    </source>
</evidence>
<feature type="domain" description="BPTI/Kunitz inhibitor" evidence="14">
    <location>
        <begin position="1479"/>
        <end position="1533"/>
    </location>
</feature>
<evidence type="ECO:0000256" key="6">
    <source>
        <dbReference type="ARBA" id="ARBA00022729"/>
    </source>
</evidence>
<feature type="domain" description="BPTI/Kunitz inhibitor" evidence="14">
    <location>
        <begin position="899"/>
        <end position="955"/>
    </location>
</feature>
<evidence type="ECO:0000256" key="4">
    <source>
        <dbReference type="ARBA" id="ARBA00022656"/>
    </source>
</evidence>
<proteinExistence type="predicted"/>
<sequence>MLFFVVALTWLALCDGDYAPEYSSVTGTSGESSKTLLKRAADKDLCQLPPDNGSCSRQLIRYYYDPKDDDCKRFNYSGCGGNANRFMRRTNCRSRCVKNPKKSEHSYEVTTAKPGLLDWINNEAKMRRMLSTTSSTAATTTPSTATTTPSSTAATTTTPELKVTETRPPKRINVTKPTPNIRDCPHCDPLFGICIDGDCGCIEGFKKLGKICIDINECETPSKCPANSRCVNTMGSYRCDCDAGFSDSGQCVLQKEACTDVFDIRYTEEDCNNGVQELRYYFDHDTNTCKQFFYGGCVGKSKNIFADAKTCETLCAGGQKTVLLGSAAGQVHAATPLEDPLGLYATISPTTRPYDVVEQVSDPERDRCEKNFDEVLRLECIDASWVERFYWNAVNQECEAFWYDSSCDPKDLLGKNFFESLERCQKTCRDTSAKSRLTTTVPVTTPPSPPSELFGTPSERKVYKADDPLGLLQSKKTNVQNVTSTSPPLPVHKQEVSNFEAKTPVQPFDRKKYMEEFRKKLLALPKSYKKATTSNSTAFNATQDQIGNVPDEVSSPDDNITKSSSRDIKNEKAKPNNEHNRKAGITNQAADTGTKRTVDILGASTFDREKFAEEFRKKLLALPDGYSGKATIAFPKSKPKTHVFTLPPSFLVGTTTAPTGESTEPVIMEESSIGPQVGKVVTNDAEVSSTQSAVDERNITTEPSPSPKTEDVVGTGKESVQETLQGFKRPMDLCDEPLDPMLQEDCNDENWELKWFFNKTRGACKSFWYGGCKSKARNFFGDIKSCQTTCGHKYPVTEEPYPLSLPYLRNPSIALKSSLAPSSTKSSPAVNITTLTTAAESLDSSMTTAEPVPFKFTTSFVRNVDTAPLTEIKTTTEERHGYEQPLQALSPEQAIMDICDQGYDPKWDEDCDNDNWIIRAYFEPNKNGCKRIWWGGCTTENRNLWSSMAECQRACAHKIMTQPAPLIEQKEHVKTTARTLGATTFPMSSMSIFAADAPLTARRASTTQFRRLSSASVSVANNLAFRSDLDRQLANEKRRLENRADLAYSSLVDHPVTVALECLEKFDTNLTMSCNEGKEWKNRYYYDADLRLCRMYWHGGCFSYSKNDFPDQETCQWKCMGVHSELASKACLDPFDQAYLEDCRHGEFSSRYYFNYGRKKCESIYWGGCQSSSQNFFATLGQCEELCESPSRELAQSCLEPFNDSYRNFCDGLFKQYYYFDLSTSSCRMFWFGNCRGTGQNIYATMESCQWICERRRDERVPASCSDAFDEKYKESCRGGEWVEKAYFDHGSGKCVQFWWDGCTSPSQNIFNDLKTCQGFCEQPDHEILQGPPDQETKYRCLQPLEVGTCKETYPVYYFDRITKSCRPFSYTGCGGNDNRFLTLTQCQGLCEPFMYLTDTEMDCYMPLDHGHGKTDEKCLTDAGFRFYFNRDQGKCTRFWYFGCGGNANNFFSYEVCQRSCRTQMRRLERRPRANSNVCFRPAGDKGDCPGNNNHTVQRWTYSAQQQCVQFTYSGCGGGENRFATKMDCEDTCKGRKPSANSAICSYDPDWGSCNHLRYMWFYNQTRGTCDQFLYGGCEGNPNKFETFELCQKTCELSGLDPCMEPLDRGNWCEAMSNRYYFNKRTRKCKGFHYTGCGKSGNNFLTKEECHDKCEKRYPRHVALPTTSATPPRSKGKKKAPLPAGYSGKKPDEMASMLRHIVLDGVNRTYYKSDPEWADYGLCVGYRYNVTGRDTVLHVHFCSDNASPDCISEVYGSTNGEEYCNVQRPFLRGTHLYTWYFGLDTKSPPYTLSDPDSGRIQRDYETIAAILLLKSNHCHDIC</sequence>
<dbReference type="GO" id="GO:0004867">
    <property type="term" value="F:serine-type endopeptidase inhibitor activity"/>
    <property type="evidence" value="ECO:0007669"/>
    <property type="project" value="UniProtKB-KW"/>
</dbReference>
<feature type="domain" description="BPTI/Kunitz inhibitor" evidence="14">
    <location>
        <begin position="1404"/>
        <end position="1461"/>
    </location>
</feature>
<dbReference type="FunFam" id="4.10.410.10:FF:000026">
    <property type="entry name" value="Serine protease inhibitor, putative"/>
    <property type="match status" value="1"/>
</dbReference>
<organism evidence="15 16">
    <name type="scientific">Haemonchus contortus</name>
    <name type="common">Barber pole worm</name>
    <dbReference type="NCBI Taxonomy" id="6289"/>
    <lineage>
        <taxon>Eukaryota</taxon>
        <taxon>Metazoa</taxon>
        <taxon>Ecdysozoa</taxon>
        <taxon>Nematoda</taxon>
        <taxon>Chromadorea</taxon>
        <taxon>Rhabditida</taxon>
        <taxon>Rhabditina</taxon>
        <taxon>Rhabditomorpha</taxon>
        <taxon>Strongyloidea</taxon>
        <taxon>Trichostrongylidae</taxon>
        <taxon>Haemonchus</taxon>
    </lineage>
</organism>
<dbReference type="InterPro" id="IPR036880">
    <property type="entry name" value="Kunitz_BPTI_sf"/>
</dbReference>
<feature type="domain" description="BPTI/Kunitz inhibitor" evidence="14">
    <location>
        <begin position="368"/>
        <end position="428"/>
    </location>
</feature>
<feature type="region of interest" description="Disordered" evidence="11">
    <location>
        <begin position="534"/>
        <end position="584"/>
    </location>
</feature>
<feature type="domain" description="BPTI/Kunitz inhibitor" evidence="14">
    <location>
        <begin position="1131"/>
        <end position="1187"/>
    </location>
</feature>
<dbReference type="PROSITE" id="PS50279">
    <property type="entry name" value="BPTI_KUNITZ_2"/>
    <property type="match status" value="14"/>
</dbReference>
<dbReference type="CDD" id="cd21630">
    <property type="entry name" value="Kunitz_TAP-like"/>
    <property type="match status" value="3"/>
</dbReference>
<dbReference type="Pfam" id="PF00014">
    <property type="entry name" value="Kunitz_BPTI"/>
    <property type="match status" value="12"/>
</dbReference>
<dbReference type="SUPFAM" id="SSF57362">
    <property type="entry name" value="BPTI-like"/>
    <property type="match status" value="14"/>
</dbReference>
<reference evidence="16" key="1">
    <citation type="submission" date="2020-12" db="UniProtKB">
        <authorList>
            <consortium name="WormBaseParasite"/>
        </authorList>
    </citation>
    <scope>IDENTIFICATION</scope>
    <source>
        <strain evidence="16">MHco3</strain>
    </source>
</reference>
<dbReference type="FunFam" id="4.10.410.10:FF:000027">
    <property type="entry name" value="Si:dkeyp-73b11.8"/>
    <property type="match status" value="1"/>
</dbReference>
<dbReference type="PROSITE" id="PS50026">
    <property type="entry name" value="EGF_3"/>
    <property type="match status" value="1"/>
</dbReference>
<evidence type="ECO:0000313" key="15">
    <source>
        <dbReference type="Proteomes" id="UP000025227"/>
    </source>
</evidence>
<dbReference type="InterPro" id="IPR018097">
    <property type="entry name" value="EGF_Ca-bd_CS"/>
</dbReference>
<dbReference type="Proteomes" id="UP000025227">
    <property type="component" value="Unplaced"/>
</dbReference>
<evidence type="ECO:0000256" key="11">
    <source>
        <dbReference type="SAM" id="MobiDB-lite"/>
    </source>
</evidence>
<dbReference type="CDD" id="cd00054">
    <property type="entry name" value="EGF_CA"/>
    <property type="match status" value="1"/>
</dbReference>
<dbReference type="OMA" id="ECEAFWY"/>
<keyword evidence="3 10" id="KW-0245">EGF-like domain</keyword>
<evidence type="ECO:0000256" key="12">
    <source>
        <dbReference type="SAM" id="SignalP"/>
    </source>
</evidence>
<protein>
    <submittedName>
        <fullName evidence="16">Kunitz/Bovine pancreatic trypsin inhibitor domain protein</fullName>
    </submittedName>
</protein>
<comment type="subcellular location">
    <subcellularLocation>
        <location evidence="1">Secreted</location>
    </subcellularLocation>
</comment>
<dbReference type="FunFam" id="2.10.25.10:FF:000038">
    <property type="entry name" value="Fibrillin 2"/>
    <property type="match status" value="1"/>
</dbReference>
<feature type="chain" id="PRO_5029866410" evidence="12">
    <location>
        <begin position="17"/>
        <end position="1822"/>
    </location>
</feature>
<dbReference type="PROSITE" id="PS00280">
    <property type="entry name" value="BPTI_KUNITZ_1"/>
    <property type="match status" value="5"/>
</dbReference>
<keyword evidence="4" id="KW-0800">Toxin</keyword>
<feature type="domain" description="BPTI/Kunitz inhibitor" evidence="14">
    <location>
        <begin position="1198"/>
        <end position="1253"/>
    </location>
</feature>
<keyword evidence="9" id="KW-1015">Disulfide bond</keyword>
<feature type="compositionally biased region" description="Basic and acidic residues" evidence="11">
    <location>
        <begin position="564"/>
        <end position="581"/>
    </location>
</feature>
<dbReference type="PANTHER" id="PTHR10083:SF217">
    <property type="entry name" value="BOOPHILIN-H2"/>
    <property type="match status" value="1"/>
</dbReference>
<keyword evidence="15" id="KW-1185">Reference proteome</keyword>
<comment type="caution">
    <text evidence="10">Lacks conserved residue(s) required for the propagation of feature annotation.</text>
</comment>
<dbReference type="InterPro" id="IPR020901">
    <property type="entry name" value="Prtase_inh_Kunz-CS"/>
</dbReference>
<dbReference type="SMART" id="SM00179">
    <property type="entry name" value="EGF_CA"/>
    <property type="match status" value="1"/>
</dbReference>
<dbReference type="Pfam" id="PF07645">
    <property type="entry name" value="EGF_CA"/>
    <property type="match status" value="1"/>
</dbReference>
<dbReference type="InterPro" id="IPR049883">
    <property type="entry name" value="NOTCH1_EGF-like"/>
</dbReference>
<feature type="domain" description="BPTI/Kunitz inhibitor" evidence="14">
    <location>
        <begin position="46"/>
        <end position="96"/>
    </location>
</feature>
<dbReference type="InterPro" id="IPR050098">
    <property type="entry name" value="TFPI/VKTCI-like"/>
</dbReference>
<dbReference type="OrthoDB" id="4473401at2759"/>
<keyword evidence="8" id="KW-0722">Serine protease inhibitor</keyword>
<keyword evidence="2" id="KW-0964">Secreted</keyword>
<dbReference type="InterPro" id="IPR002223">
    <property type="entry name" value="Kunitz_BPTI"/>
</dbReference>
<dbReference type="SMART" id="SM00131">
    <property type="entry name" value="KU"/>
    <property type="match status" value="14"/>
</dbReference>
<keyword evidence="6 12" id="KW-0732">Signal</keyword>
<dbReference type="InterPro" id="IPR001881">
    <property type="entry name" value="EGF-like_Ca-bd_dom"/>
</dbReference>
<evidence type="ECO:0000256" key="8">
    <source>
        <dbReference type="ARBA" id="ARBA00022900"/>
    </source>
</evidence>
<dbReference type="SUPFAM" id="SSF57196">
    <property type="entry name" value="EGF/Laminin"/>
    <property type="match status" value="1"/>
</dbReference>
<dbReference type="GO" id="GO:0005615">
    <property type="term" value="C:extracellular space"/>
    <property type="evidence" value="ECO:0007669"/>
    <property type="project" value="TreeGrafter"/>
</dbReference>
<dbReference type="PRINTS" id="PR00759">
    <property type="entry name" value="BASICPTASE"/>
</dbReference>
<feature type="region of interest" description="Disordered" evidence="11">
    <location>
        <begin position="687"/>
        <end position="716"/>
    </location>
</feature>
<feature type="domain" description="BPTI/Kunitz inhibitor" evidence="14">
    <location>
        <begin position="1062"/>
        <end position="1119"/>
    </location>
</feature>
<evidence type="ECO:0000256" key="3">
    <source>
        <dbReference type="ARBA" id="ARBA00022536"/>
    </source>
</evidence>
<feature type="domain" description="BPTI/Kunitz inhibitor" evidence="14">
    <location>
        <begin position="734"/>
        <end position="790"/>
    </location>
</feature>
<evidence type="ECO:0000256" key="10">
    <source>
        <dbReference type="PROSITE-ProRule" id="PRU00076"/>
    </source>
</evidence>
<feature type="domain" description="EGF-like" evidence="13">
    <location>
        <begin position="214"/>
        <end position="252"/>
    </location>
</feature>
<dbReference type="Gene3D" id="4.10.410.10">
    <property type="entry name" value="Pancreatic trypsin inhibitor Kunitz domain"/>
    <property type="match status" value="14"/>
</dbReference>
<evidence type="ECO:0000256" key="2">
    <source>
        <dbReference type="ARBA" id="ARBA00022525"/>
    </source>
</evidence>
<dbReference type="WBParaSite" id="HCON_00139370-00001">
    <property type="protein sequence ID" value="HCON_00139370-00001"/>
    <property type="gene ID" value="HCON_00139370"/>
</dbReference>
<feature type="domain" description="BPTI/Kunitz inhibitor" evidence="14">
    <location>
        <begin position="1341"/>
        <end position="1391"/>
    </location>
</feature>
<dbReference type="PANTHER" id="PTHR10083">
    <property type="entry name" value="KUNITZ-TYPE PROTEASE INHIBITOR-RELATED"/>
    <property type="match status" value="1"/>
</dbReference>
<evidence type="ECO:0000256" key="7">
    <source>
        <dbReference type="ARBA" id="ARBA00022737"/>
    </source>
</evidence>
<dbReference type="CDD" id="cd00109">
    <property type="entry name" value="Kunitz-type"/>
    <property type="match status" value="8"/>
</dbReference>
<dbReference type="InterPro" id="IPR000152">
    <property type="entry name" value="EGF-type_Asp/Asn_hydroxyl_site"/>
</dbReference>
<feature type="domain" description="BPTI/Kunitz inhibitor" evidence="14">
    <location>
        <begin position="258"/>
        <end position="315"/>
    </location>
</feature>
<dbReference type="PROSITE" id="PS00010">
    <property type="entry name" value="ASX_HYDROXYL"/>
    <property type="match status" value="1"/>
</dbReference>
<evidence type="ECO:0000256" key="1">
    <source>
        <dbReference type="ARBA" id="ARBA00004613"/>
    </source>
</evidence>
<evidence type="ECO:0000256" key="9">
    <source>
        <dbReference type="ARBA" id="ARBA00023157"/>
    </source>
</evidence>
<dbReference type="PROSITE" id="PS01187">
    <property type="entry name" value="EGF_CA"/>
    <property type="match status" value="1"/>
</dbReference>
<feature type="domain" description="BPTI/Kunitz inhibitor" evidence="14">
    <location>
        <begin position="1545"/>
        <end position="1595"/>
    </location>
</feature>
<feature type="compositionally biased region" description="Low complexity" evidence="11">
    <location>
        <begin position="131"/>
        <end position="159"/>
    </location>
</feature>
<evidence type="ECO:0000313" key="16">
    <source>
        <dbReference type="WBParaSite" id="HCON_00139370-00001"/>
    </source>
</evidence>
<dbReference type="FunFam" id="4.10.410.10:FF:000028">
    <property type="entry name" value="CBN-MEC-1 protein"/>
    <property type="match status" value="1"/>
</dbReference>
<feature type="domain" description="BPTI/Kunitz inhibitor" evidence="14">
    <location>
        <begin position="1603"/>
        <end position="1654"/>
    </location>
</feature>
<name>A0A7I4YVW0_HAECO</name>
<evidence type="ECO:0000259" key="14">
    <source>
        <dbReference type="PROSITE" id="PS50279"/>
    </source>
</evidence>
<feature type="region of interest" description="Disordered" evidence="11">
    <location>
        <begin position="438"/>
        <end position="457"/>
    </location>
</feature>
<keyword evidence="7" id="KW-0677">Repeat</keyword>
<dbReference type="SMART" id="SM00181">
    <property type="entry name" value="EGF"/>
    <property type="match status" value="1"/>
</dbReference>
<dbReference type="Gene3D" id="2.10.25.10">
    <property type="entry name" value="Laminin"/>
    <property type="match status" value="1"/>
</dbReference>
<dbReference type="GO" id="GO:0005509">
    <property type="term" value="F:calcium ion binding"/>
    <property type="evidence" value="ECO:0007669"/>
    <property type="project" value="InterPro"/>
</dbReference>
<feature type="region of interest" description="Disordered" evidence="11">
    <location>
        <begin position="1664"/>
        <end position="1686"/>
    </location>
</feature>
<dbReference type="InterPro" id="IPR000742">
    <property type="entry name" value="EGF"/>
</dbReference>
<feature type="region of interest" description="Disordered" evidence="11">
    <location>
        <begin position="130"/>
        <end position="174"/>
    </location>
</feature>
<feature type="domain" description="BPTI/Kunitz inhibitor" evidence="14">
    <location>
        <begin position="1265"/>
        <end position="1321"/>
    </location>
</feature>
<accession>A0A7I4YVW0</accession>